<evidence type="ECO:0000313" key="5">
    <source>
        <dbReference type="Proteomes" id="UP000199110"/>
    </source>
</evidence>
<dbReference type="InterPro" id="IPR011006">
    <property type="entry name" value="CheY-like_superfamily"/>
</dbReference>
<dbReference type="PANTHER" id="PTHR44591">
    <property type="entry name" value="STRESS RESPONSE REGULATOR PROTEIN 1"/>
    <property type="match status" value="1"/>
</dbReference>
<dbReference type="SMART" id="SM00448">
    <property type="entry name" value="REC"/>
    <property type="match status" value="1"/>
</dbReference>
<evidence type="ECO:0000259" key="3">
    <source>
        <dbReference type="PROSITE" id="PS50110"/>
    </source>
</evidence>
<dbReference type="SUPFAM" id="SSF52172">
    <property type="entry name" value="CheY-like"/>
    <property type="match status" value="1"/>
</dbReference>
<dbReference type="STRING" id="390807.SAMN04488095_0448"/>
<dbReference type="PROSITE" id="PS50110">
    <property type="entry name" value="RESPONSE_REGULATORY"/>
    <property type="match status" value="1"/>
</dbReference>
<keyword evidence="1 2" id="KW-0597">Phosphoprotein</keyword>
<dbReference type="PANTHER" id="PTHR44591:SF3">
    <property type="entry name" value="RESPONSE REGULATORY DOMAIN-CONTAINING PROTEIN"/>
    <property type="match status" value="1"/>
</dbReference>
<gene>
    <name evidence="4" type="ORF">SAMN04488095_0448</name>
</gene>
<evidence type="ECO:0000313" key="4">
    <source>
        <dbReference type="EMBL" id="SFI30623.1"/>
    </source>
</evidence>
<feature type="modified residue" description="4-aspartylphosphate" evidence="2">
    <location>
        <position position="53"/>
    </location>
</feature>
<reference evidence="4 5" key="1">
    <citation type="submission" date="2016-10" db="EMBL/GenBank/DDBJ databases">
        <authorList>
            <person name="de Groot N.N."/>
        </authorList>
    </citation>
    <scope>NUCLEOTIDE SEQUENCE [LARGE SCALE GENOMIC DNA]</scope>
    <source>
        <strain evidence="4 5">DSM 19073</strain>
    </source>
</reference>
<evidence type="ECO:0000256" key="1">
    <source>
        <dbReference type="ARBA" id="ARBA00022553"/>
    </source>
</evidence>
<dbReference type="Gene3D" id="3.40.50.2300">
    <property type="match status" value="1"/>
</dbReference>
<name>A0A1I3H4Q0_9RHOB</name>
<dbReference type="InterPro" id="IPR001789">
    <property type="entry name" value="Sig_transdc_resp-reg_receiver"/>
</dbReference>
<proteinExistence type="predicted"/>
<dbReference type="AlphaFoldDB" id="A0A1I3H4Q0"/>
<dbReference type="EMBL" id="FORA01000001">
    <property type="protein sequence ID" value="SFI30623.1"/>
    <property type="molecule type" value="Genomic_DNA"/>
</dbReference>
<dbReference type="Pfam" id="PF00072">
    <property type="entry name" value="Response_reg"/>
    <property type="match status" value="1"/>
</dbReference>
<dbReference type="Proteomes" id="UP000199110">
    <property type="component" value="Unassembled WGS sequence"/>
</dbReference>
<organism evidence="4 5">
    <name type="scientific">Jannaschia pohangensis</name>
    <dbReference type="NCBI Taxonomy" id="390807"/>
    <lineage>
        <taxon>Bacteria</taxon>
        <taxon>Pseudomonadati</taxon>
        <taxon>Pseudomonadota</taxon>
        <taxon>Alphaproteobacteria</taxon>
        <taxon>Rhodobacterales</taxon>
        <taxon>Roseobacteraceae</taxon>
        <taxon>Jannaschia</taxon>
    </lineage>
</organism>
<dbReference type="GO" id="GO:0000160">
    <property type="term" value="P:phosphorelay signal transduction system"/>
    <property type="evidence" value="ECO:0007669"/>
    <property type="project" value="InterPro"/>
</dbReference>
<dbReference type="InterPro" id="IPR050595">
    <property type="entry name" value="Bact_response_regulator"/>
</dbReference>
<evidence type="ECO:0000256" key="2">
    <source>
        <dbReference type="PROSITE-ProRule" id="PRU00169"/>
    </source>
</evidence>
<protein>
    <submittedName>
        <fullName evidence="4">Two-component system, chemotaxis family, response regulator CheY</fullName>
    </submittedName>
</protein>
<sequence length="123" mass="13473">MLRVLVVDDMSTSRGILLQALDTLGISNVSYAEDGKQGVLSARQNVPHLILSDLYMPNLNGLQMLQHLRAEPLTQKVGFILITGRGDEAVIQTGKKLGMNNFLTKPFTPLQLKECIEAVVGKL</sequence>
<feature type="domain" description="Response regulatory" evidence="3">
    <location>
        <begin position="3"/>
        <end position="120"/>
    </location>
</feature>
<keyword evidence="5" id="KW-1185">Reference proteome</keyword>
<accession>A0A1I3H4Q0</accession>